<reference evidence="2" key="1">
    <citation type="submission" date="2021-01" db="EMBL/GenBank/DDBJ databases">
        <authorList>
            <person name="Corre E."/>
            <person name="Pelletier E."/>
            <person name="Niang G."/>
            <person name="Scheremetjew M."/>
            <person name="Finn R."/>
            <person name="Kale V."/>
            <person name="Holt S."/>
            <person name="Cochrane G."/>
            <person name="Meng A."/>
            <person name="Brown T."/>
            <person name="Cohen L."/>
        </authorList>
    </citation>
    <scope>NUCLEOTIDE SEQUENCE</scope>
    <source>
        <strain evidence="2">CCMP147</strain>
    </source>
</reference>
<protein>
    <submittedName>
        <fullName evidence="2">Uncharacterized protein</fullName>
    </submittedName>
</protein>
<dbReference type="EMBL" id="HBED01029711">
    <property type="protein sequence ID" value="CAD8316087.1"/>
    <property type="molecule type" value="Transcribed_RNA"/>
</dbReference>
<feature type="signal peptide" evidence="1">
    <location>
        <begin position="1"/>
        <end position="22"/>
    </location>
</feature>
<accession>A0A7R9W7U4</accession>
<name>A0A7R9W7U4_9STRA</name>
<organism evidence="2">
    <name type="scientific">Pseudictyota dubia</name>
    <dbReference type="NCBI Taxonomy" id="2749911"/>
    <lineage>
        <taxon>Eukaryota</taxon>
        <taxon>Sar</taxon>
        <taxon>Stramenopiles</taxon>
        <taxon>Ochrophyta</taxon>
        <taxon>Bacillariophyta</taxon>
        <taxon>Mediophyceae</taxon>
        <taxon>Biddulphiophycidae</taxon>
        <taxon>Eupodiscales</taxon>
        <taxon>Odontellaceae</taxon>
        <taxon>Pseudictyota</taxon>
    </lineage>
</organism>
<dbReference type="AlphaFoldDB" id="A0A7R9W7U4"/>
<keyword evidence="1" id="KW-0732">Signal</keyword>
<gene>
    <name evidence="2" type="ORF">TDUB1175_LOCUS14880</name>
</gene>
<evidence type="ECO:0000256" key="1">
    <source>
        <dbReference type="SAM" id="SignalP"/>
    </source>
</evidence>
<sequence>MNLKLSLKALCASSLLVAPVVAEVEQVNGNVPGKSREEIVQHLDRLTKEPDELKGKQEEIDRALKAMNEVLEGLGVDSRNLEDAEEDGYGGDYYGNIVHHLVFVGHQIKAYQEAHRAQLAYGLDEVKGHLYDAAYSYIAPHDFTHDHEAHTDRVGTHDHGAYRGKLSGYTEKYSGGHDHTIYVNNNGDHMHNLPKIKCRCAYDRTIANATTAIAGEHYHGAHVKKGGEHGHGVKVDFMEDGDHSHNVTVKESTDLDYITHKTDLFDDLGSAADALWDLIQGLKKKIEVKDPYYKPEPYYP</sequence>
<evidence type="ECO:0000313" key="2">
    <source>
        <dbReference type="EMBL" id="CAD8316087.1"/>
    </source>
</evidence>
<proteinExistence type="predicted"/>
<feature type="chain" id="PRO_5030918354" evidence="1">
    <location>
        <begin position="23"/>
        <end position="300"/>
    </location>
</feature>